<dbReference type="GO" id="GO:0031683">
    <property type="term" value="F:G-protein beta/gamma-subunit complex binding"/>
    <property type="evidence" value="ECO:0007669"/>
    <property type="project" value="InterPro"/>
</dbReference>
<feature type="coiled-coil region" evidence="6">
    <location>
        <begin position="31"/>
        <end position="66"/>
    </location>
</feature>
<dbReference type="Gene3D" id="3.40.50.300">
    <property type="entry name" value="P-loop containing nucleotide triphosphate hydrolases"/>
    <property type="match status" value="2"/>
</dbReference>
<dbReference type="CDD" id="cd00066">
    <property type="entry name" value="G-alpha"/>
    <property type="match status" value="1"/>
</dbReference>
<dbReference type="InterPro" id="IPR011025">
    <property type="entry name" value="GproteinA_insert"/>
</dbReference>
<keyword evidence="1 4" id="KW-0547">Nucleotide-binding</keyword>
<gene>
    <name evidence="8" type="ORF">AMATHDRAFT_64668</name>
</gene>
<dbReference type="STRING" id="703135.A0A2A9NM41"/>
<dbReference type="InterPro" id="IPR027417">
    <property type="entry name" value="P-loop_NTPase"/>
</dbReference>
<evidence type="ECO:0000256" key="3">
    <source>
        <dbReference type="ARBA" id="ARBA00023224"/>
    </source>
</evidence>
<dbReference type="PANTHER" id="PTHR10218:SF360">
    <property type="entry name" value="GUANINE NUCLEOTIDE-BINDING PROTEIN SUBUNIT ALPHA HOMOLOG"/>
    <property type="match status" value="1"/>
</dbReference>
<evidence type="ECO:0000256" key="4">
    <source>
        <dbReference type="PIRSR" id="PIRSR601019-1"/>
    </source>
</evidence>
<evidence type="ECO:0000256" key="6">
    <source>
        <dbReference type="SAM" id="Coils"/>
    </source>
</evidence>
<dbReference type="AlphaFoldDB" id="A0A2A9NM41"/>
<dbReference type="SMART" id="SM00275">
    <property type="entry name" value="G_alpha"/>
    <property type="match status" value="1"/>
</dbReference>
<dbReference type="Proteomes" id="UP000242287">
    <property type="component" value="Unassembled WGS sequence"/>
</dbReference>
<dbReference type="GO" id="GO:0005737">
    <property type="term" value="C:cytoplasm"/>
    <property type="evidence" value="ECO:0007669"/>
    <property type="project" value="TreeGrafter"/>
</dbReference>
<evidence type="ECO:0000313" key="9">
    <source>
        <dbReference type="Proteomes" id="UP000242287"/>
    </source>
</evidence>
<keyword evidence="5" id="KW-0479">Metal-binding</keyword>
<dbReference type="GO" id="GO:0046872">
    <property type="term" value="F:metal ion binding"/>
    <property type="evidence" value="ECO:0007669"/>
    <property type="project" value="UniProtKB-KW"/>
</dbReference>
<dbReference type="PROSITE" id="PS51882">
    <property type="entry name" value="G_ALPHA"/>
    <property type="match status" value="1"/>
</dbReference>
<dbReference type="GO" id="GO:0005525">
    <property type="term" value="F:GTP binding"/>
    <property type="evidence" value="ECO:0007669"/>
    <property type="project" value="UniProtKB-KW"/>
</dbReference>
<dbReference type="SUPFAM" id="SSF52540">
    <property type="entry name" value="P-loop containing nucleoside triphosphate hydrolases"/>
    <property type="match status" value="1"/>
</dbReference>
<feature type="binding site" evidence="4">
    <location>
        <begin position="433"/>
        <end position="436"/>
    </location>
    <ligand>
        <name>GTP</name>
        <dbReference type="ChEBI" id="CHEBI:37565"/>
    </ligand>
</feature>
<feature type="compositionally biased region" description="Low complexity" evidence="7">
    <location>
        <begin position="150"/>
        <end position="179"/>
    </location>
</feature>
<reference evidence="8 9" key="1">
    <citation type="submission" date="2014-02" db="EMBL/GenBank/DDBJ databases">
        <title>Transposable element dynamics among asymbiotic and ectomycorrhizal Amanita fungi.</title>
        <authorList>
            <consortium name="DOE Joint Genome Institute"/>
            <person name="Hess J."/>
            <person name="Skrede I."/>
            <person name="Wolfe B."/>
            <person name="LaButti K."/>
            <person name="Ohm R.A."/>
            <person name="Grigoriev I.V."/>
            <person name="Pringle A."/>
        </authorList>
    </citation>
    <scope>NUCLEOTIDE SEQUENCE [LARGE SCALE GENOMIC DNA]</scope>
    <source>
        <strain evidence="8 9">SKay4041</strain>
    </source>
</reference>
<evidence type="ECO:0000256" key="1">
    <source>
        <dbReference type="ARBA" id="ARBA00022741"/>
    </source>
</evidence>
<dbReference type="SUPFAM" id="SSF47895">
    <property type="entry name" value="Transducin (alpha subunit), insertion domain"/>
    <property type="match status" value="1"/>
</dbReference>
<proteinExistence type="predicted"/>
<dbReference type="PANTHER" id="PTHR10218">
    <property type="entry name" value="GTP-BINDING PROTEIN ALPHA SUBUNIT"/>
    <property type="match status" value="1"/>
</dbReference>
<feature type="region of interest" description="Disordered" evidence="7">
    <location>
        <begin position="1"/>
        <end position="28"/>
    </location>
</feature>
<keyword evidence="3" id="KW-0807">Transducer</keyword>
<feature type="region of interest" description="Disordered" evidence="7">
    <location>
        <begin position="123"/>
        <end position="184"/>
    </location>
</feature>
<evidence type="ECO:0000256" key="7">
    <source>
        <dbReference type="SAM" id="MobiDB-lite"/>
    </source>
</evidence>
<dbReference type="InterPro" id="IPR001019">
    <property type="entry name" value="Gprotein_alpha_su"/>
</dbReference>
<keyword evidence="9" id="KW-1185">Reference proteome</keyword>
<accession>A0A2A9NM41</accession>
<dbReference type="GO" id="GO:0001664">
    <property type="term" value="F:G protein-coupled receptor binding"/>
    <property type="evidence" value="ECO:0007669"/>
    <property type="project" value="TreeGrafter"/>
</dbReference>
<sequence>MRTPSLYSQDDPITAALQPPPSETEEERVVRLEAEAEAKRVSEQIDEDLKQERERLRKNKDDIKLLLLGQAESGKSTLQKQFQLMYKPNSLDQERISWKTVIYFNVVHSLKHILNTLEAWDDSAEDEPDSSTDQYSPAHMRFNGGFSDRPGPSSSSTNHGSGSGTPSSFPRSEASSSTSHFISPSKDAGAMQIAALRRKLSPLIAADAPLADRLSGGISVSGSGKGGVFVRSGWQARTIENALGKMKSKRAMGSEELKKARDSLPQDLLQDALVQDVVHMLKSLETEIKELWDHPTVKALIVKRRLKLDEWSEFFLKHISRVAAPDYIPTTDDILHARIQTMGVTEHIFDVNIHGKSVTWHLYDVGGARGQRHSWVPYFDDATAIIFVAPISAFDQYLEEDPRTNRIDDSLQLFTQICSNRLLKSVHLVLFLNKTDLLRTKLDKGLKVRKYITSFGDRSNDYETVVQYFRAHFLQVHRRNNENRRVLYTHFTNVTDTKATQRVIGNVRDSIFRGYLQSAALV</sequence>
<evidence type="ECO:0008006" key="10">
    <source>
        <dbReference type="Google" id="ProtNLM"/>
    </source>
</evidence>
<keyword evidence="2 4" id="KW-0342">GTP-binding</keyword>
<feature type="binding site" evidence="5">
    <location>
        <position position="341"/>
    </location>
    <ligand>
        <name>Mg(2+)</name>
        <dbReference type="ChEBI" id="CHEBI:18420"/>
    </ligand>
</feature>
<organism evidence="8 9">
    <name type="scientific">Amanita thiersii Skay4041</name>
    <dbReference type="NCBI Taxonomy" id="703135"/>
    <lineage>
        <taxon>Eukaryota</taxon>
        <taxon>Fungi</taxon>
        <taxon>Dikarya</taxon>
        <taxon>Basidiomycota</taxon>
        <taxon>Agaricomycotina</taxon>
        <taxon>Agaricomycetes</taxon>
        <taxon>Agaricomycetidae</taxon>
        <taxon>Agaricales</taxon>
        <taxon>Pluteineae</taxon>
        <taxon>Amanitaceae</taxon>
        <taxon>Amanita</taxon>
    </lineage>
</organism>
<dbReference type="PRINTS" id="PR00318">
    <property type="entry name" value="GPROTEINA"/>
</dbReference>
<dbReference type="Pfam" id="PF00503">
    <property type="entry name" value="G-alpha"/>
    <property type="match status" value="1"/>
</dbReference>
<keyword evidence="6" id="KW-0175">Coiled coil</keyword>
<evidence type="ECO:0000256" key="5">
    <source>
        <dbReference type="PIRSR" id="PIRSR601019-2"/>
    </source>
</evidence>
<name>A0A2A9NM41_9AGAR</name>
<dbReference type="OrthoDB" id="5817230at2759"/>
<evidence type="ECO:0000313" key="8">
    <source>
        <dbReference type="EMBL" id="PFH48743.1"/>
    </source>
</evidence>
<dbReference type="FunFam" id="3.40.50.300:FF:000720">
    <property type="entry name" value="Guanine nucleotide-binding protein G(k) subunit alpha"/>
    <property type="match status" value="1"/>
</dbReference>
<dbReference type="GO" id="GO:0007188">
    <property type="term" value="P:adenylate cyclase-modulating G protein-coupled receptor signaling pathway"/>
    <property type="evidence" value="ECO:0007669"/>
    <property type="project" value="TreeGrafter"/>
</dbReference>
<dbReference type="GO" id="GO:0003924">
    <property type="term" value="F:GTPase activity"/>
    <property type="evidence" value="ECO:0007669"/>
    <property type="project" value="InterPro"/>
</dbReference>
<keyword evidence="5" id="KW-0460">Magnesium</keyword>
<dbReference type="EMBL" id="KZ302051">
    <property type="protein sequence ID" value="PFH48743.1"/>
    <property type="molecule type" value="Genomic_DNA"/>
</dbReference>
<dbReference type="Gene3D" id="1.10.400.10">
    <property type="entry name" value="GI Alpha 1, domain 2-like"/>
    <property type="match status" value="1"/>
</dbReference>
<feature type="binding site" evidence="4">
    <location>
        <begin position="335"/>
        <end position="341"/>
    </location>
    <ligand>
        <name>GTP</name>
        <dbReference type="ChEBI" id="CHEBI:37565"/>
    </ligand>
</feature>
<evidence type="ECO:0000256" key="2">
    <source>
        <dbReference type="ARBA" id="ARBA00023134"/>
    </source>
</evidence>
<dbReference type="GO" id="GO:0005834">
    <property type="term" value="C:heterotrimeric G-protein complex"/>
    <property type="evidence" value="ECO:0007669"/>
    <property type="project" value="TreeGrafter"/>
</dbReference>
<protein>
    <recommendedName>
        <fullName evidence="10">Guanine nucleotide-binding protein alpha-4 subunit</fullName>
    </recommendedName>
</protein>